<evidence type="ECO:0000259" key="1">
    <source>
        <dbReference type="Pfam" id="PF05649"/>
    </source>
</evidence>
<dbReference type="Pfam" id="PF05649">
    <property type="entry name" value="Peptidase_M13_N"/>
    <property type="match status" value="1"/>
</dbReference>
<dbReference type="Gene3D" id="1.10.1380.10">
    <property type="entry name" value="Neutral endopeptidase , domain2"/>
    <property type="match status" value="1"/>
</dbReference>
<dbReference type="GO" id="GO:0004222">
    <property type="term" value="F:metalloendopeptidase activity"/>
    <property type="evidence" value="ECO:0007669"/>
    <property type="project" value="InterPro"/>
</dbReference>
<organism evidence="2 3">
    <name type="scientific">Candidatus Levilactobacillus faecigallinarum</name>
    <dbReference type="NCBI Taxonomy" id="2838638"/>
    <lineage>
        <taxon>Bacteria</taxon>
        <taxon>Bacillati</taxon>
        <taxon>Bacillota</taxon>
        <taxon>Bacilli</taxon>
        <taxon>Lactobacillales</taxon>
        <taxon>Lactobacillaceae</taxon>
        <taxon>Levilactobacillus</taxon>
    </lineage>
</organism>
<protein>
    <submittedName>
        <fullName evidence="2">M13 family metallopeptidase</fullName>
    </submittedName>
</protein>
<proteinExistence type="predicted"/>
<dbReference type="InterPro" id="IPR042089">
    <property type="entry name" value="Peptidase_M13_dom_2"/>
</dbReference>
<dbReference type="InterPro" id="IPR008753">
    <property type="entry name" value="Peptidase_M13_N"/>
</dbReference>
<dbReference type="Proteomes" id="UP000886822">
    <property type="component" value="Unassembled WGS sequence"/>
</dbReference>
<dbReference type="EMBL" id="DXGJ01000017">
    <property type="protein sequence ID" value="HIW71373.1"/>
    <property type="molecule type" value="Genomic_DNA"/>
</dbReference>
<feature type="non-terminal residue" evidence="2">
    <location>
        <position position="350"/>
    </location>
</feature>
<sequence>MSSNKDTQSSDQATAYKQDFYNAVNHDWYQHAVIPADQPLTGGFTDLNVQVEHHLRHDFRNLLSGEMPPTTPQLAEFKKFYALACDFPQREADGTAPLQALLQPIEDLKNLTDYNAYLVTSYHNGLTGPFKLHVQPNMKNTSEYALYLEAPDLILPDTTYYTTPNDTAKALLATYTETGIKLLKLAGYSDERATQRVNQSIRFDALLAQHVKSNEESADDVKRYNPLPLAKVVEQVQTLDIQKLIQTLLKATPQQVIVTDTKFFDALPSLFTSDNFELFKGWIILNAVFDAHQNLTEEFRRTGEQYQQALSGQKQAYSANRAAYYLATHYFDQVVGDYYGRKYFGEQAKN</sequence>
<gene>
    <name evidence="2" type="ORF">H9875_01975</name>
</gene>
<comment type="caution">
    <text evidence="2">The sequence shown here is derived from an EMBL/GenBank/DDBJ whole genome shotgun (WGS) entry which is preliminary data.</text>
</comment>
<accession>A0A9D1QQW9</accession>
<name>A0A9D1QQW9_9LACO</name>
<evidence type="ECO:0000313" key="2">
    <source>
        <dbReference type="EMBL" id="HIW71373.1"/>
    </source>
</evidence>
<feature type="domain" description="Peptidase M13 N-terminal" evidence="1">
    <location>
        <begin position="17"/>
        <end position="349"/>
    </location>
</feature>
<dbReference type="GO" id="GO:0006508">
    <property type="term" value="P:proteolysis"/>
    <property type="evidence" value="ECO:0007669"/>
    <property type="project" value="InterPro"/>
</dbReference>
<dbReference type="SUPFAM" id="SSF55486">
    <property type="entry name" value="Metalloproteases ('zincins'), catalytic domain"/>
    <property type="match status" value="1"/>
</dbReference>
<dbReference type="InterPro" id="IPR000718">
    <property type="entry name" value="Peptidase_M13"/>
</dbReference>
<reference evidence="2" key="1">
    <citation type="journal article" date="2021" name="PeerJ">
        <title>Extensive microbial diversity within the chicken gut microbiome revealed by metagenomics and culture.</title>
        <authorList>
            <person name="Gilroy R."/>
            <person name="Ravi A."/>
            <person name="Getino M."/>
            <person name="Pursley I."/>
            <person name="Horton D.L."/>
            <person name="Alikhan N.F."/>
            <person name="Baker D."/>
            <person name="Gharbi K."/>
            <person name="Hall N."/>
            <person name="Watson M."/>
            <person name="Adriaenssens E.M."/>
            <person name="Foster-Nyarko E."/>
            <person name="Jarju S."/>
            <person name="Secka A."/>
            <person name="Antonio M."/>
            <person name="Oren A."/>
            <person name="Chaudhuri R.R."/>
            <person name="La Ragione R."/>
            <person name="Hildebrand F."/>
            <person name="Pallen M.J."/>
        </authorList>
    </citation>
    <scope>NUCLEOTIDE SEQUENCE</scope>
    <source>
        <strain evidence="2">CHK173-259</strain>
    </source>
</reference>
<dbReference type="AlphaFoldDB" id="A0A9D1QQW9"/>
<dbReference type="PROSITE" id="PS51885">
    <property type="entry name" value="NEPRILYSIN"/>
    <property type="match status" value="1"/>
</dbReference>
<reference evidence="2" key="2">
    <citation type="submission" date="2021-04" db="EMBL/GenBank/DDBJ databases">
        <authorList>
            <person name="Gilroy R."/>
        </authorList>
    </citation>
    <scope>NUCLEOTIDE SEQUENCE</scope>
    <source>
        <strain evidence="2">CHK173-259</strain>
    </source>
</reference>
<evidence type="ECO:0000313" key="3">
    <source>
        <dbReference type="Proteomes" id="UP000886822"/>
    </source>
</evidence>